<keyword evidence="2" id="KW-1185">Reference proteome</keyword>
<sequence>MSQLLNQRCRCHPSCERRRDGYVRSEACELHMLYIACAMACLGANSARLSGMRVRDKLCTPQHMYSTCRKSDPEVHGQLPSGAPMSNRPQAMYQAQMNGQQAQYCV</sequence>
<dbReference type="EMBL" id="ML122259">
    <property type="protein sequence ID" value="RPD62334.1"/>
    <property type="molecule type" value="Genomic_DNA"/>
</dbReference>
<protein>
    <submittedName>
        <fullName evidence="1">Uncharacterized protein</fullName>
    </submittedName>
</protein>
<dbReference type="Proteomes" id="UP000313359">
    <property type="component" value="Unassembled WGS sequence"/>
</dbReference>
<reference evidence="1" key="1">
    <citation type="journal article" date="2018" name="Genome Biol. Evol.">
        <title>Genomics and development of Lentinus tigrinus, a white-rot wood-decaying mushroom with dimorphic fruiting bodies.</title>
        <authorList>
            <person name="Wu B."/>
            <person name="Xu Z."/>
            <person name="Knudson A."/>
            <person name="Carlson A."/>
            <person name="Chen N."/>
            <person name="Kovaka S."/>
            <person name="LaButti K."/>
            <person name="Lipzen A."/>
            <person name="Pennachio C."/>
            <person name="Riley R."/>
            <person name="Schakwitz W."/>
            <person name="Umezawa K."/>
            <person name="Ohm R.A."/>
            <person name="Grigoriev I.V."/>
            <person name="Nagy L.G."/>
            <person name="Gibbons J."/>
            <person name="Hibbett D."/>
        </authorList>
    </citation>
    <scope>NUCLEOTIDE SEQUENCE [LARGE SCALE GENOMIC DNA]</scope>
    <source>
        <strain evidence="1">ALCF2SS1-6</strain>
    </source>
</reference>
<name>A0A5C2SGK8_9APHY</name>
<proteinExistence type="predicted"/>
<accession>A0A5C2SGK8</accession>
<evidence type="ECO:0000313" key="1">
    <source>
        <dbReference type="EMBL" id="RPD62334.1"/>
    </source>
</evidence>
<organism evidence="1 2">
    <name type="scientific">Lentinus tigrinus ALCF2SS1-6</name>
    <dbReference type="NCBI Taxonomy" id="1328759"/>
    <lineage>
        <taxon>Eukaryota</taxon>
        <taxon>Fungi</taxon>
        <taxon>Dikarya</taxon>
        <taxon>Basidiomycota</taxon>
        <taxon>Agaricomycotina</taxon>
        <taxon>Agaricomycetes</taxon>
        <taxon>Polyporales</taxon>
        <taxon>Polyporaceae</taxon>
        <taxon>Lentinus</taxon>
    </lineage>
</organism>
<dbReference type="AlphaFoldDB" id="A0A5C2SGK8"/>
<evidence type="ECO:0000313" key="2">
    <source>
        <dbReference type="Proteomes" id="UP000313359"/>
    </source>
</evidence>
<gene>
    <name evidence="1" type="ORF">L227DRAFT_33138</name>
</gene>